<accession>A0AAN9TFF6</accession>
<dbReference type="Proteomes" id="UP001367676">
    <property type="component" value="Unassembled WGS sequence"/>
</dbReference>
<dbReference type="EMBL" id="JBBCAQ010000033">
    <property type="protein sequence ID" value="KAK7582322.1"/>
    <property type="molecule type" value="Genomic_DNA"/>
</dbReference>
<dbReference type="AlphaFoldDB" id="A0AAN9TFF6"/>
<evidence type="ECO:0000256" key="1">
    <source>
        <dbReference type="SAM" id="MobiDB-lite"/>
    </source>
</evidence>
<comment type="caution">
    <text evidence="2">The sequence shown here is derived from an EMBL/GenBank/DDBJ whole genome shotgun (WGS) entry which is preliminary data.</text>
</comment>
<sequence length="163" mass="18745">MKIRIVYEDEILLRMRLDCFRAAYLNLNYVLTRNRDTTPEILNSDLELFSLPQANATYPSFLFLLRYKRKKNVFQELIQTDSNGYSLRLCSLEDDSIFSSLAFPSSSQSSFSNAKRRRSQPDCLSPLRVEEEENVGREEKMMDARETKITAGGENEFGGACTS</sequence>
<protein>
    <submittedName>
        <fullName evidence="2">Uncharacterized protein</fullName>
    </submittedName>
</protein>
<gene>
    <name evidence="2" type="ORF">V9T40_013767</name>
</gene>
<feature type="compositionally biased region" description="Basic and acidic residues" evidence="1">
    <location>
        <begin position="134"/>
        <end position="148"/>
    </location>
</feature>
<evidence type="ECO:0000313" key="2">
    <source>
        <dbReference type="EMBL" id="KAK7582322.1"/>
    </source>
</evidence>
<evidence type="ECO:0000313" key="3">
    <source>
        <dbReference type="Proteomes" id="UP001367676"/>
    </source>
</evidence>
<name>A0AAN9TFF6_9HEMI</name>
<feature type="region of interest" description="Disordered" evidence="1">
    <location>
        <begin position="105"/>
        <end position="163"/>
    </location>
</feature>
<organism evidence="2 3">
    <name type="scientific">Parthenolecanium corni</name>
    <dbReference type="NCBI Taxonomy" id="536013"/>
    <lineage>
        <taxon>Eukaryota</taxon>
        <taxon>Metazoa</taxon>
        <taxon>Ecdysozoa</taxon>
        <taxon>Arthropoda</taxon>
        <taxon>Hexapoda</taxon>
        <taxon>Insecta</taxon>
        <taxon>Pterygota</taxon>
        <taxon>Neoptera</taxon>
        <taxon>Paraneoptera</taxon>
        <taxon>Hemiptera</taxon>
        <taxon>Sternorrhyncha</taxon>
        <taxon>Coccoidea</taxon>
        <taxon>Coccidae</taxon>
        <taxon>Parthenolecanium</taxon>
    </lineage>
</organism>
<proteinExistence type="predicted"/>
<reference evidence="2 3" key="1">
    <citation type="submission" date="2024-03" db="EMBL/GenBank/DDBJ databases">
        <title>Adaptation during the transition from Ophiocordyceps entomopathogen to insect associate is accompanied by gene loss and intensified selection.</title>
        <authorList>
            <person name="Ward C.M."/>
            <person name="Onetto C.A."/>
            <person name="Borneman A.R."/>
        </authorList>
    </citation>
    <scope>NUCLEOTIDE SEQUENCE [LARGE SCALE GENOMIC DNA]</scope>
    <source>
        <strain evidence="2">AWRI1</strain>
        <tissue evidence="2">Single Adult Female</tissue>
    </source>
</reference>
<keyword evidence="3" id="KW-1185">Reference proteome</keyword>